<dbReference type="AlphaFoldDB" id="A0A6A3A0M4"/>
<accession>A0A6A3A0M4</accession>
<organism evidence="1 2">
    <name type="scientific">Hibiscus syriacus</name>
    <name type="common">Rose of Sharon</name>
    <dbReference type="NCBI Taxonomy" id="106335"/>
    <lineage>
        <taxon>Eukaryota</taxon>
        <taxon>Viridiplantae</taxon>
        <taxon>Streptophyta</taxon>
        <taxon>Embryophyta</taxon>
        <taxon>Tracheophyta</taxon>
        <taxon>Spermatophyta</taxon>
        <taxon>Magnoliopsida</taxon>
        <taxon>eudicotyledons</taxon>
        <taxon>Gunneridae</taxon>
        <taxon>Pentapetalae</taxon>
        <taxon>rosids</taxon>
        <taxon>malvids</taxon>
        <taxon>Malvales</taxon>
        <taxon>Malvaceae</taxon>
        <taxon>Malvoideae</taxon>
        <taxon>Hibiscus</taxon>
    </lineage>
</organism>
<reference evidence="1" key="1">
    <citation type="submission" date="2019-09" db="EMBL/GenBank/DDBJ databases">
        <title>Draft genome information of white flower Hibiscus syriacus.</title>
        <authorList>
            <person name="Kim Y.-M."/>
        </authorList>
    </citation>
    <scope>NUCLEOTIDE SEQUENCE [LARGE SCALE GENOMIC DNA]</scope>
    <source>
        <strain evidence="1">YM2019G1</strain>
    </source>
</reference>
<evidence type="ECO:0000313" key="1">
    <source>
        <dbReference type="EMBL" id="KAE8697824.1"/>
    </source>
</evidence>
<proteinExistence type="predicted"/>
<sequence>MGRWVHVYGLKMKGMEMDIMVEIAMLDMYAKCGKVDMQSKFSSECREGEEIMVKMEFFYGEILGDEKKQFGWVEEKDGGNEMSFSRLVGQHSQLPIIFYYQ</sequence>
<comment type="caution">
    <text evidence="1">The sequence shown here is derived from an EMBL/GenBank/DDBJ whole genome shotgun (WGS) entry which is preliminary data.</text>
</comment>
<protein>
    <submittedName>
        <fullName evidence="1">Uncharacterized protein</fullName>
    </submittedName>
</protein>
<keyword evidence="2" id="KW-1185">Reference proteome</keyword>
<dbReference type="EMBL" id="VEPZ02001049">
    <property type="protein sequence ID" value="KAE8697824.1"/>
    <property type="molecule type" value="Genomic_DNA"/>
</dbReference>
<evidence type="ECO:0000313" key="2">
    <source>
        <dbReference type="Proteomes" id="UP000436088"/>
    </source>
</evidence>
<gene>
    <name evidence="1" type="ORF">F3Y22_tig00110610pilonHSYRG00582</name>
</gene>
<dbReference type="Proteomes" id="UP000436088">
    <property type="component" value="Unassembled WGS sequence"/>
</dbReference>
<name>A0A6A3A0M4_HIBSY</name>